<dbReference type="Proteomes" id="UP000324575">
    <property type="component" value="Unassembled WGS sequence"/>
</dbReference>
<name>A0A5M8NYW4_9BACT</name>
<keyword evidence="1" id="KW-0812">Transmembrane</keyword>
<dbReference type="EMBL" id="SNRX01000021">
    <property type="protein sequence ID" value="KAA6301339.1"/>
    <property type="molecule type" value="Genomic_DNA"/>
</dbReference>
<accession>A0A5M8NYW4</accession>
<reference evidence="2 3" key="1">
    <citation type="submission" date="2019-03" db="EMBL/GenBank/DDBJ databases">
        <title>Single cell metagenomics reveals metabolic interactions within the superorganism composed of flagellate Streblomastix strix and complex community of Bacteroidetes bacteria on its surface.</title>
        <authorList>
            <person name="Treitli S.C."/>
            <person name="Kolisko M."/>
            <person name="Husnik F."/>
            <person name="Keeling P."/>
            <person name="Hampl V."/>
        </authorList>
    </citation>
    <scope>NUCLEOTIDE SEQUENCE [LARGE SCALE GENOMIC DNA]</scope>
    <source>
        <strain evidence="2">St1</strain>
    </source>
</reference>
<feature type="transmembrane region" description="Helical" evidence="1">
    <location>
        <begin position="6"/>
        <end position="24"/>
    </location>
</feature>
<comment type="caution">
    <text evidence="2">The sequence shown here is derived from an EMBL/GenBank/DDBJ whole genome shotgun (WGS) entry which is preliminary data.</text>
</comment>
<organism evidence="2 3">
    <name type="scientific">Candidatus Ordinivivax streblomastigis</name>
    <dbReference type="NCBI Taxonomy" id="2540710"/>
    <lineage>
        <taxon>Bacteria</taxon>
        <taxon>Pseudomonadati</taxon>
        <taxon>Bacteroidota</taxon>
        <taxon>Bacteroidia</taxon>
        <taxon>Bacteroidales</taxon>
        <taxon>Candidatus Ordinivivax</taxon>
    </lineage>
</organism>
<sequence>MDCYGNSKSLVIFALIKLLFKFCARMKRNKATRSFLNRYLSIEKILQLAYL</sequence>
<protein>
    <submittedName>
        <fullName evidence="2">Uncharacterized protein</fullName>
    </submittedName>
</protein>
<evidence type="ECO:0000313" key="3">
    <source>
        <dbReference type="Proteomes" id="UP000324575"/>
    </source>
</evidence>
<proteinExistence type="predicted"/>
<keyword evidence="1" id="KW-1133">Transmembrane helix</keyword>
<gene>
    <name evidence="2" type="ORF">EZS26_002536</name>
</gene>
<keyword evidence="1" id="KW-0472">Membrane</keyword>
<evidence type="ECO:0000256" key="1">
    <source>
        <dbReference type="SAM" id="Phobius"/>
    </source>
</evidence>
<dbReference type="AlphaFoldDB" id="A0A5M8NYW4"/>
<evidence type="ECO:0000313" key="2">
    <source>
        <dbReference type="EMBL" id="KAA6301339.1"/>
    </source>
</evidence>